<keyword evidence="10" id="KW-1185">Reference proteome</keyword>
<evidence type="ECO:0000256" key="2">
    <source>
        <dbReference type="ARBA" id="ARBA00022654"/>
    </source>
</evidence>
<keyword evidence="5" id="KW-0378">Hydrolase</keyword>
<dbReference type="GO" id="GO:0006508">
    <property type="term" value="P:proteolysis"/>
    <property type="evidence" value="ECO:0007669"/>
    <property type="project" value="UniProtKB-KW"/>
</dbReference>
<dbReference type="HOGENOM" id="CLU_098969_1_2_9"/>
<sequence>MTVFTERVVTLLQGNGIIREEDRELYIYGLQQGFIIIWNILTTVTIGIILGQVWESILFMFAYFPLRSCAGGYHAKTPLRCYLLSIIMAIAALISMRLPIWNSVIGLVSVIGSSVVILLLAPVEDSNKPLDATETVVFKKRTKVVLYVLVGMVVIFQIVRLPDVSHCIMLALITLSIMLVLGKLKNLGERKNIVKTS</sequence>
<evidence type="ECO:0000313" key="9">
    <source>
        <dbReference type="EMBL" id="ADL05047.1"/>
    </source>
</evidence>
<keyword evidence="4 8" id="KW-0812">Transmembrane</keyword>
<evidence type="ECO:0000256" key="8">
    <source>
        <dbReference type="SAM" id="Phobius"/>
    </source>
</evidence>
<protein>
    <submittedName>
        <fullName evidence="9">Accessory gene regulator B</fullName>
    </submittedName>
</protein>
<name>D9R4H7_LACSW</name>
<keyword evidence="7 8" id="KW-0472">Membrane</keyword>
<evidence type="ECO:0000256" key="5">
    <source>
        <dbReference type="ARBA" id="ARBA00022801"/>
    </source>
</evidence>
<dbReference type="eggNOG" id="COG4512">
    <property type="taxonomic scope" value="Bacteria"/>
</dbReference>
<dbReference type="GO" id="GO:0008233">
    <property type="term" value="F:peptidase activity"/>
    <property type="evidence" value="ECO:0007669"/>
    <property type="project" value="UniProtKB-KW"/>
</dbReference>
<dbReference type="KEGG" id="csh:Closa_2478"/>
<feature type="transmembrane region" description="Helical" evidence="8">
    <location>
        <begin position="35"/>
        <end position="61"/>
    </location>
</feature>
<evidence type="ECO:0000313" key="10">
    <source>
        <dbReference type="Proteomes" id="UP000001662"/>
    </source>
</evidence>
<evidence type="ECO:0000256" key="6">
    <source>
        <dbReference type="ARBA" id="ARBA00022989"/>
    </source>
</evidence>
<dbReference type="PaxDb" id="610130-Closa_2478"/>
<accession>D9R4H7</accession>
<dbReference type="AlphaFoldDB" id="D9R4H7"/>
<evidence type="ECO:0000256" key="7">
    <source>
        <dbReference type="ARBA" id="ARBA00023136"/>
    </source>
</evidence>
<feature type="transmembrane region" description="Helical" evidence="8">
    <location>
        <begin position="168"/>
        <end position="184"/>
    </location>
</feature>
<evidence type="ECO:0000256" key="4">
    <source>
        <dbReference type="ARBA" id="ARBA00022692"/>
    </source>
</evidence>
<feature type="transmembrane region" description="Helical" evidence="8">
    <location>
        <begin position="81"/>
        <end position="98"/>
    </location>
</feature>
<evidence type="ECO:0000256" key="3">
    <source>
        <dbReference type="ARBA" id="ARBA00022670"/>
    </source>
</evidence>
<feature type="transmembrane region" description="Helical" evidence="8">
    <location>
        <begin position="144"/>
        <end position="162"/>
    </location>
</feature>
<keyword evidence="6 8" id="KW-1133">Transmembrane helix</keyword>
<dbReference type="GO" id="GO:0009372">
    <property type="term" value="P:quorum sensing"/>
    <property type="evidence" value="ECO:0007669"/>
    <property type="project" value="UniProtKB-KW"/>
</dbReference>
<reference evidence="9" key="1">
    <citation type="submission" date="2010-07" db="EMBL/GenBank/DDBJ databases">
        <title>Complete sequence of Clostridium saccharolyticum WM1.</title>
        <authorList>
            <consortium name="US DOE Joint Genome Institute"/>
            <person name="Lucas S."/>
            <person name="Copeland A."/>
            <person name="Lapidus A."/>
            <person name="Cheng J.-F."/>
            <person name="Bruce D."/>
            <person name="Goodwin L."/>
            <person name="Pitluck S."/>
            <person name="Chertkov O."/>
            <person name="Detter J.C."/>
            <person name="Han C."/>
            <person name="Tapia R."/>
            <person name="Land M."/>
            <person name="Hauser L."/>
            <person name="Chang Y.-J."/>
            <person name="Jeffries C."/>
            <person name="Kyrpides N."/>
            <person name="Ivanova N."/>
            <person name="Mikhailova N."/>
            <person name="Mouttaki H."/>
            <person name="Lin L."/>
            <person name="Zhou J."/>
            <person name="Hemme C.L."/>
            <person name="Woyke T."/>
        </authorList>
    </citation>
    <scope>NUCLEOTIDE SEQUENCE [LARGE SCALE GENOMIC DNA]</scope>
    <source>
        <strain evidence="9">WM1</strain>
    </source>
</reference>
<feature type="transmembrane region" description="Helical" evidence="8">
    <location>
        <begin position="104"/>
        <end position="123"/>
    </location>
</feature>
<dbReference type="Proteomes" id="UP000001662">
    <property type="component" value="Chromosome"/>
</dbReference>
<dbReference type="GO" id="GO:0016020">
    <property type="term" value="C:membrane"/>
    <property type="evidence" value="ECO:0007669"/>
    <property type="project" value="InterPro"/>
</dbReference>
<keyword evidence="1" id="KW-1003">Cell membrane</keyword>
<dbReference type="RefSeq" id="WP_013273133.1">
    <property type="nucleotide sequence ID" value="NC_014376.1"/>
</dbReference>
<dbReference type="SMART" id="SM00793">
    <property type="entry name" value="AgrB"/>
    <property type="match status" value="1"/>
</dbReference>
<dbReference type="STRING" id="610130.Closa_2478"/>
<dbReference type="OrthoDB" id="9815055at2"/>
<keyword evidence="3" id="KW-0645">Protease</keyword>
<proteinExistence type="predicted"/>
<dbReference type="InterPro" id="IPR006741">
    <property type="entry name" value="AgrB"/>
</dbReference>
<organism evidence="9 10">
    <name type="scientific">Lacrimispora saccharolytica (strain ATCC 35040 / DSM 2544 / NRCC 2533 / WM1)</name>
    <name type="common">Clostridium saccharolyticum</name>
    <dbReference type="NCBI Taxonomy" id="610130"/>
    <lineage>
        <taxon>Bacteria</taxon>
        <taxon>Bacillati</taxon>
        <taxon>Bacillota</taxon>
        <taxon>Clostridia</taxon>
        <taxon>Lachnospirales</taxon>
        <taxon>Lachnospiraceae</taxon>
        <taxon>Lacrimispora</taxon>
    </lineage>
</organism>
<gene>
    <name evidence="9" type="ordered locus">Closa_2478</name>
</gene>
<dbReference type="EMBL" id="CP002109">
    <property type="protein sequence ID" value="ADL05047.1"/>
    <property type="molecule type" value="Genomic_DNA"/>
</dbReference>
<keyword evidence="2" id="KW-0673">Quorum sensing</keyword>
<evidence type="ECO:0000256" key="1">
    <source>
        <dbReference type="ARBA" id="ARBA00022475"/>
    </source>
</evidence>
<dbReference type="Pfam" id="PF04647">
    <property type="entry name" value="AgrB"/>
    <property type="match status" value="1"/>
</dbReference>